<name>A0ABV8ZBM9_9FLAO</name>
<comment type="caution">
    <text evidence="1">The sequence shown here is derived from an EMBL/GenBank/DDBJ whole genome shotgun (WGS) entry which is preliminary data.</text>
</comment>
<reference evidence="2" key="1">
    <citation type="journal article" date="2019" name="Int. J. Syst. Evol. Microbiol.">
        <title>The Global Catalogue of Microorganisms (GCM) 10K type strain sequencing project: providing services to taxonomists for standard genome sequencing and annotation.</title>
        <authorList>
            <consortium name="The Broad Institute Genomics Platform"/>
            <consortium name="The Broad Institute Genome Sequencing Center for Infectious Disease"/>
            <person name="Wu L."/>
            <person name="Ma J."/>
        </authorList>
    </citation>
    <scope>NUCLEOTIDE SEQUENCE [LARGE SCALE GENOMIC DNA]</scope>
    <source>
        <strain evidence="2">NBRC 103627</strain>
    </source>
</reference>
<accession>A0ABV8ZBM9</accession>
<dbReference type="Proteomes" id="UP001596003">
    <property type="component" value="Unassembled WGS sequence"/>
</dbReference>
<dbReference type="RefSeq" id="WP_379795863.1">
    <property type="nucleotide sequence ID" value="NZ_JBHSFY010000003.1"/>
</dbReference>
<evidence type="ECO:0000313" key="2">
    <source>
        <dbReference type="Proteomes" id="UP001596003"/>
    </source>
</evidence>
<keyword evidence="2" id="KW-1185">Reference proteome</keyword>
<organism evidence="1 2">
    <name type="scientific">Flavobacterium chungangensis</name>
    <dbReference type="NCBI Taxonomy" id="2708132"/>
    <lineage>
        <taxon>Bacteria</taxon>
        <taxon>Pseudomonadati</taxon>
        <taxon>Bacteroidota</taxon>
        <taxon>Flavobacteriia</taxon>
        <taxon>Flavobacteriales</taxon>
        <taxon>Flavobacteriaceae</taxon>
        <taxon>Flavobacterium</taxon>
    </lineage>
</organism>
<proteinExistence type="predicted"/>
<dbReference type="EMBL" id="JBHSFY010000003">
    <property type="protein sequence ID" value="MFC4476490.1"/>
    <property type="molecule type" value="Genomic_DNA"/>
</dbReference>
<sequence>MVNLIEFILHILGRPKMYHIQKIEDFYYFMNGYIAGKENEMYYCFFDSFSKYLASEYQFKKDIPYSLMIRSMTIYDEETISILKREIESFLVSSFVESVLESKTDDKIKIEKKVIGECIRLGYR</sequence>
<evidence type="ECO:0000313" key="1">
    <source>
        <dbReference type="EMBL" id="MFC4476490.1"/>
    </source>
</evidence>
<evidence type="ECO:0008006" key="3">
    <source>
        <dbReference type="Google" id="ProtNLM"/>
    </source>
</evidence>
<protein>
    <recommendedName>
        <fullName evidence="3">Immunity protein 63 domain-containing protein</fullName>
    </recommendedName>
</protein>
<gene>
    <name evidence="1" type="ORF">ACFO3N_05390</name>
</gene>